<feature type="signal peptide" evidence="2">
    <location>
        <begin position="1"/>
        <end position="21"/>
    </location>
</feature>
<evidence type="ECO:0008006" key="5">
    <source>
        <dbReference type="Google" id="ProtNLM"/>
    </source>
</evidence>
<evidence type="ECO:0000256" key="1">
    <source>
        <dbReference type="SAM" id="MobiDB-lite"/>
    </source>
</evidence>
<dbReference type="Proteomes" id="UP000679950">
    <property type="component" value="Unassembled WGS sequence"/>
</dbReference>
<sequence>MKIVKSIAVAGIASMMLMGCGANNNNKDRVADNNNGPLDVNYDTRNTRDWDNTRNNLTDRNNGTQDGFGATNVRDNRDHVGNNDGNDNNMNNDDRRVDVADDIADQVADLKEVDRAYVLTTGNNAYVAVKLTDDQNDNLSNDVKNKIADQARKADRNLDNVFVSENPDFFGQMRGYRDELNNGNPVSGFFDQFTDTVQRVFPSSR</sequence>
<accession>A0ABQ4KIB7</accession>
<feature type="compositionally biased region" description="Low complexity" evidence="1">
    <location>
        <begin position="82"/>
        <end position="91"/>
    </location>
</feature>
<comment type="caution">
    <text evidence="3">The sequence shown here is derived from an EMBL/GenBank/DDBJ whole genome shotgun (WGS) entry which is preliminary data.</text>
</comment>
<gene>
    <name evidence="3" type="ORF">J8TS2_20270</name>
</gene>
<dbReference type="EMBL" id="BORB01000014">
    <property type="protein sequence ID" value="GIN57708.1"/>
    <property type="molecule type" value="Genomic_DNA"/>
</dbReference>
<dbReference type="RefSeq" id="WP_212966248.1">
    <property type="nucleotide sequence ID" value="NZ_BORB01000014.1"/>
</dbReference>
<proteinExistence type="predicted"/>
<keyword evidence="2" id="KW-0732">Signal</keyword>
<organism evidence="3 4">
    <name type="scientific">Lederbergia ruris</name>
    <dbReference type="NCBI Taxonomy" id="217495"/>
    <lineage>
        <taxon>Bacteria</taxon>
        <taxon>Bacillati</taxon>
        <taxon>Bacillota</taxon>
        <taxon>Bacilli</taxon>
        <taxon>Bacillales</taxon>
        <taxon>Bacillaceae</taxon>
        <taxon>Lederbergia</taxon>
    </lineage>
</organism>
<feature type="region of interest" description="Disordered" evidence="1">
    <location>
        <begin position="26"/>
        <end position="93"/>
    </location>
</feature>
<dbReference type="NCBIfam" id="TIGR02898">
    <property type="entry name" value="spore_YhcN_YlaJ"/>
    <property type="match status" value="1"/>
</dbReference>
<evidence type="ECO:0000313" key="4">
    <source>
        <dbReference type="Proteomes" id="UP000679950"/>
    </source>
</evidence>
<name>A0ABQ4KIB7_9BACI</name>
<dbReference type="InterPro" id="IPR019076">
    <property type="entry name" value="Spore_lipoprot_YhcN/YlaJ-like"/>
</dbReference>
<protein>
    <recommendedName>
        <fullName evidence="5">YhcN/YlaJ family sporulation lipoprotein</fullName>
    </recommendedName>
</protein>
<dbReference type="PROSITE" id="PS51257">
    <property type="entry name" value="PROKAR_LIPOPROTEIN"/>
    <property type="match status" value="1"/>
</dbReference>
<reference evidence="3 4" key="1">
    <citation type="submission" date="2021-03" db="EMBL/GenBank/DDBJ databases">
        <title>Antimicrobial resistance genes in bacteria isolated from Japanese honey, and their potential for conferring macrolide and lincosamide resistance in the American foulbrood pathogen Paenibacillus larvae.</title>
        <authorList>
            <person name="Okamoto M."/>
            <person name="Kumagai M."/>
            <person name="Kanamori H."/>
            <person name="Takamatsu D."/>
        </authorList>
    </citation>
    <scope>NUCLEOTIDE SEQUENCE [LARGE SCALE GENOMIC DNA]</scope>
    <source>
        <strain evidence="3 4">J8TS2</strain>
    </source>
</reference>
<dbReference type="InterPro" id="IPR014247">
    <property type="entry name" value="Spore_lipoprot_YhcN/YlaJ"/>
</dbReference>
<dbReference type="Pfam" id="PF09580">
    <property type="entry name" value="Spore_YhcN_YlaJ"/>
    <property type="match status" value="1"/>
</dbReference>
<evidence type="ECO:0000256" key="2">
    <source>
        <dbReference type="SAM" id="SignalP"/>
    </source>
</evidence>
<evidence type="ECO:0000313" key="3">
    <source>
        <dbReference type="EMBL" id="GIN57708.1"/>
    </source>
</evidence>
<feature type="compositionally biased region" description="Low complexity" evidence="1">
    <location>
        <begin position="53"/>
        <end position="62"/>
    </location>
</feature>
<feature type="chain" id="PRO_5045672296" description="YhcN/YlaJ family sporulation lipoprotein" evidence="2">
    <location>
        <begin position="22"/>
        <end position="205"/>
    </location>
</feature>
<keyword evidence="4" id="KW-1185">Reference proteome</keyword>